<dbReference type="GO" id="GO:0016887">
    <property type="term" value="F:ATP hydrolysis activity"/>
    <property type="evidence" value="ECO:0007669"/>
    <property type="project" value="InterPro"/>
</dbReference>
<reference evidence="6 7" key="1">
    <citation type="submission" date="2016-10" db="EMBL/GenBank/DDBJ databases">
        <authorList>
            <person name="de Groot N.N."/>
        </authorList>
    </citation>
    <scope>NUCLEOTIDE SEQUENCE [LARGE SCALE GENOMIC DNA]</scope>
    <source>
        <strain evidence="6 7">DSM 22126</strain>
    </source>
</reference>
<dbReference type="EMBL" id="LT629776">
    <property type="protein sequence ID" value="SDS88081.1"/>
    <property type="molecule type" value="Genomic_DNA"/>
</dbReference>
<keyword evidence="2" id="KW-0813">Transport</keyword>
<dbReference type="InterPro" id="IPR003439">
    <property type="entry name" value="ABC_transporter-like_ATP-bd"/>
</dbReference>
<dbReference type="STRING" id="545619.SAMN04489860_2608"/>
<evidence type="ECO:0000313" key="7">
    <source>
        <dbReference type="Proteomes" id="UP000185663"/>
    </source>
</evidence>
<evidence type="ECO:0000256" key="1">
    <source>
        <dbReference type="ARBA" id="ARBA00005417"/>
    </source>
</evidence>
<dbReference type="Pfam" id="PF00005">
    <property type="entry name" value="ABC_tran"/>
    <property type="match status" value="1"/>
</dbReference>
<dbReference type="OrthoDB" id="3723992at2"/>
<dbReference type="InterPro" id="IPR027417">
    <property type="entry name" value="P-loop_NTPase"/>
</dbReference>
<sequence>MPHPQTTLSARDLWAGESSDVVRGVSLDLTPGQSPVGLIGPMGSGKSSLLFAMLGLTKPRGGTVTWGGSTVHRLRGSRKKQFGAAVRRVSQNGIPVADRRSTASRELTRALTTARRTGRSSSTTVEDLMDLVLLGPQHDSRPISTLSGGEQQRLALALALATRPEILVLDEPLSAVDPAMRGEIARLLSSVVEDDGIAVLLATHDLELVERLCPTVHVLADGTFVASGSMRDILAAPEHPAVRDLAEAAPRAVQRFR</sequence>
<dbReference type="PANTHER" id="PTHR43776">
    <property type="entry name" value="TRANSPORT ATP-BINDING PROTEIN"/>
    <property type="match status" value="1"/>
</dbReference>
<dbReference type="GO" id="GO:0055085">
    <property type="term" value="P:transmembrane transport"/>
    <property type="evidence" value="ECO:0007669"/>
    <property type="project" value="UniProtKB-ARBA"/>
</dbReference>
<dbReference type="InterPro" id="IPR003593">
    <property type="entry name" value="AAA+_ATPase"/>
</dbReference>
<dbReference type="InterPro" id="IPR017871">
    <property type="entry name" value="ABC_transporter-like_CS"/>
</dbReference>
<organism evidence="6 7">
    <name type="scientific">Paraoerskovia marina</name>
    <dbReference type="NCBI Taxonomy" id="545619"/>
    <lineage>
        <taxon>Bacteria</taxon>
        <taxon>Bacillati</taxon>
        <taxon>Actinomycetota</taxon>
        <taxon>Actinomycetes</taxon>
        <taxon>Micrococcales</taxon>
        <taxon>Cellulomonadaceae</taxon>
        <taxon>Paraoerskovia</taxon>
    </lineage>
</organism>
<gene>
    <name evidence="6" type="ORF">SAMN04489860_2608</name>
</gene>
<dbReference type="PROSITE" id="PS00211">
    <property type="entry name" value="ABC_TRANSPORTER_1"/>
    <property type="match status" value="1"/>
</dbReference>
<proteinExistence type="inferred from homology"/>
<dbReference type="PROSITE" id="PS50893">
    <property type="entry name" value="ABC_TRANSPORTER_2"/>
    <property type="match status" value="1"/>
</dbReference>
<dbReference type="InterPro" id="IPR050319">
    <property type="entry name" value="ABC_transp_ATP-bind"/>
</dbReference>
<dbReference type="eggNOG" id="COG4608">
    <property type="taxonomic scope" value="Bacteria"/>
</dbReference>
<evidence type="ECO:0000256" key="3">
    <source>
        <dbReference type="ARBA" id="ARBA00022741"/>
    </source>
</evidence>
<evidence type="ECO:0000256" key="4">
    <source>
        <dbReference type="ARBA" id="ARBA00022840"/>
    </source>
</evidence>
<accession>A0A1H1VUF0</accession>
<protein>
    <submittedName>
        <fullName evidence="6">ABC transporter</fullName>
    </submittedName>
</protein>
<dbReference type="SUPFAM" id="SSF52540">
    <property type="entry name" value="P-loop containing nucleoside triphosphate hydrolases"/>
    <property type="match status" value="1"/>
</dbReference>
<comment type="similarity">
    <text evidence="1">Belongs to the ABC transporter superfamily.</text>
</comment>
<dbReference type="GO" id="GO:0005524">
    <property type="term" value="F:ATP binding"/>
    <property type="evidence" value="ECO:0007669"/>
    <property type="project" value="UniProtKB-KW"/>
</dbReference>
<keyword evidence="3" id="KW-0547">Nucleotide-binding</keyword>
<evidence type="ECO:0000256" key="2">
    <source>
        <dbReference type="ARBA" id="ARBA00022448"/>
    </source>
</evidence>
<keyword evidence="7" id="KW-1185">Reference proteome</keyword>
<dbReference type="PANTHER" id="PTHR43776:SF7">
    <property type="entry name" value="D,D-DIPEPTIDE TRANSPORT ATP-BINDING PROTEIN DDPF-RELATED"/>
    <property type="match status" value="1"/>
</dbReference>
<name>A0A1H1VUF0_9CELL</name>
<evidence type="ECO:0000313" key="6">
    <source>
        <dbReference type="EMBL" id="SDS88081.1"/>
    </source>
</evidence>
<dbReference type="SMART" id="SM00382">
    <property type="entry name" value="AAA"/>
    <property type="match status" value="1"/>
</dbReference>
<evidence type="ECO:0000259" key="5">
    <source>
        <dbReference type="PROSITE" id="PS50893"/>
    </source>
</evidence>
<dbReference type="RefSeq" id="WP_083372764.1">
    <property type="nucleotide sequence ID" value="NZ_LT629776.1"/>
</dbReference>
<dbReference type="AlphaFoldDB" id="A0A1H1VUF0"/>
<dbReference type="Gene3D" id="3.40.50.300">
    <property type="entry name" value="P-loop containing nucleotide triphosphate hydrolases"/>
    <property type="match status" value="1"/>
</dbReference>
<keyword evidence="4" id="KW-0067">ATP-binding</keyword>
<feature type="domain" description="ABC transporter" evidence="5">
    <location>
        <begin position="2"/>
        <end position="246"/>
    </location>
</feature>
<dbReference type="Proteomes" id="UP000185663">
    <property type="component" value="Chromosome I"/>
</dbReference>